<dbReference type="KEGG" id="mrr:Moror_14362"/>
<dbReference type="Pfam" id="PF10282">
    <property type="entry name" value="Lactonase"/>
    <property type="match status" value="1"/>
</dbReference>
<feature type="signal peptide" evidence="2">
    <location>
        <begin position="1"/>
        <end position="19"/>
    </location>
</feature>
<dbReference type="HOGENOM" id="CLU_037887_0_0_1"/>
<organism evidence="3 4">
    <name type="scientific">Moniliophthora roreri (strain MCA 2997)</name>
    <name type="common">Cocoa frosty pod rot fungus</name>
    <name type="synonym">Crinipellis roreri</name>
    <dbReference type="NCBI Taxonomy" id="1381753"/>
    <lineage>
        <taxon>Eukaryota</taxon>
        <taxon>Fungi</taxon>
        <taxon>Dikarya</taxon>
        <taxon>Basidiomycota</taxon>
        <taxon>Agaricomycotina</taxon>
        <taxon>Agaricomycetes</taxon>
        <taxon>Agaricomycetidae</taxon>
        <taxon>Agaricales</taxon>
        <taxon>Marasmiineae</taxon>
        <taxon>Marasmiaceae</taxon>
        <taxon>Moniliophthora</taxon>
    </lineage>
</organism>
<dbReference type="EMBL" id="AWSO01000125">
    <property type="protein sequence ID" value="ESK94638.1"/>
    <property type="molecule type" value="Genomic_DNA"/>
</dbReference>
<dbReference type="InterPro" id="IPR015943">
    <property type="entry name" value="WD40/YVTN_repeat-like_dom_sf"/>
</dbReference>
<gene>
    <name evidence="3" type="ORF">Moror_14362</name>
</gene>
<name>V2X673_MONRO</name>
<dbReference type="OrthoDB" id="10006285at2759"/>
<feature type="region of interest" description="Disordered" evidence="1">
    <location>
        <begin position="24"/>
        <end position="43"/>
    </location>
</feature>
<dbReference type="SUPFAM" id="SSF101908">
    <property type="entry name" value="Putative isomerase YbhE"/>
    <property type="match status" value="1"/>
</dbReference>
<dbReference type="Gene3D" id="2.130.10.10">
    <property type="entry name" value="YVTN repeat-like/Quinoprotein amine dehydrogenase"/>
    <property type="match status" value="2"/>
</dbReference>
<accession>V2X673</accession>
<reference evidence="3 4" key="1">
    <citation type="journal article" date="2014" name="BMC Genomics">
        <title>Genome and secretome analysis of the hemibiotrophic fungal pathogen, Moniliophthora roreri, which causes frosty pod rot disease of cacao: mechanisms of the biotrophic and necrotrophic phases.</title>
        <authorList>
            <person name="Meinhardt L.W."/>
            <person name="Costa G.G.L."/>
            <person name="Thomazella D.P.T."/>
            <person name="Teixeira P.J.P.L."/>
            <person name="Carazzolle M.F."/>
            <person name="Schuster S.C."/>
            <person name="Carlson J.E."/>
            <person name="Guiltinan M.J."/>
            <person name="Mieczkowski P."/>
            <person name="Farmer A."/>
            <person name="Ramaraj T."/>
            <person name="Crozier J."/>
            <person name="Davis R.E."/>
            <person name="Shao J."/>
            <person name="Melnick R.L."/>
            <person name="Pereira G.A.G."/>
            <person name="Bailey B.A."/>
        </authorList>
    </citation>
    <scope>NUCLEOTIDE SEQUENCE [LARGE SCALE GENOMIC DNA]</scope>
    <source>
        <strain evidence="3 4">MCA 2997</strain>
    </source>
</reference>
<protein>
    <submittedName>
        <fullName evidence="3">3-carboxymuconate cyclase</fullName>
    </submittedName>
</protein>
<dbReference type="Proteomes" id="UP000017559">
    <property type="component" value="Unassembled WGS sequence"/>
</dbReference>
<sequence length="466" mass="47503">MLFTRSFIASILLASLASALPLERRQGRGQKQGRPRLSGNRGVKKAPVMNTLNSTRIEMGDAANSTEVVGAAYFITNEEDGNFIVSADIVSDGQLVLRQALPAGGAGIRGDDGGQNNPAPLFSSGSVRVSAAQSLVATVNSGSNTLALFSINADDNAILEPVGQPVGSGGEFPVSVAFNSKGDKLCALNGGEINSVRCFSVDKQTGLAPLAGTARSLGLTQTTPATGAPGSLSHLIFSEDDKQLIVTAKGLPAGDGAQEQDGFVQVFDVAADGSLSAQPKSLDLPQGGNAPFGMAIVPKKNEVLVTDPAIGFSLFDLSGQADATAVEVDGQIAIGWASFSPKIGNFFLSDVATGIITEVNVGDNQNATIVKQYELGADSGTEDSDVATVGDKDFLYVLAGGATAVNVLSLDAPGQAKPIQTLDIAGPAAAAGLTINGINLQGMAVFVKQAANANRNNGNQAVVFGN</sequence>
<feature type="chain" id="PRO_5004713487" evidence="2">
    <location>
        <begin position="20"/>
        <end position="466"/>
    </location>
</feature>
<dbReference type="InterPro" id="IPR019405">
    <property type="entry name" value="Lactonase_7-beta_prop"/>
</dbReference>
<comment type="caution">
    <text evidence="3">The sequence shown here is derived from an EMBL/GenBank/DDBJ whole genome shotgun (WGS) entry which is preliminary data.</text>
</comment>
<keyword evidence="4" id="KW-1185">Reference proteome</keyword>
<dbReference type="AlphaFoldDB" id="V2X673"/>
<evidence type="ECO:0000256" key="2">
    <source>
        <dbReference type="SAM" id="SignalP"/>
    </source>
</evidence>
<evidence type="ECO:0000256" key="1">
    <source>
        <dbReference type="SAM" id="MobiDB-lite"/>
    </source>
</evidence>
<evidence type="ECO:0000313" key="3">
    <source>
        <dbReference type="EMBL" id="ESK94638.1"/>
    </source>
</evidence>
<proteinExistence type="predicted"/>
<keyword evidence="2" id="KW-0732">Signal</keyword>
<evidence type="ECO:0000313" key="4">
    <source>
        <dbReference type="Proteomes" id="UP000017559"/>
    </source>
</evidence>